<protein>
    <submittedName>
        <fullName evidence="3">Uncharacterized protein</fullName>
    </submittedName>
</protein>
<reference evidence="3 4" key="1">
    <citation type="submission" date="2023-02" db="EMBL/GenBank/DDBJ databases">
        <title>LHISI_Scaffold_Assembly.</title>
        <authorList>
            <person name="Stuart O.P."/>
            <person name="Cleave R."/>
            <person name="Magrath M.J.L."/>
            <person name="Mikheyev A.S."/>
        </authorList>
    </citation>
    <scope>NUCLEOTIDE SEQUENCE [LARGE SCALE GENOMIC DNA]</scope>
    <source>
        <strain evidence="3">Daus_M_001</strain>
        <tissue evidence="3">Leg muscle</tissue>
    </source>
</reference>
<feature type="transmembrane region" description="Helical" evidence="2">
    <location>
        <begin position="121"/>
        <end position="140"/>
    </location>
</feature>
<gene>
    <name evidence="3" type="ORF">PR048_007717</name>
</gene>
<evidence type="ECO:0000256" key="1">
    <source>
        <dbReference type="SAM" id="MobiDB-lite"/>
    </source>
</evidence>
<proteinExistence type="predicted"/>
<evidence type="ECO:0000313" key="3">
    <source>
        <dbReference type="EMBL" id="KAJ8888230.1"/>
    </source>
</evidence>
<accession>A0ABQ9HV80</accession>
<keyword evidence="2" id="KW-0472">Membrane</keyword>
<feature type="region of interest" description="Disordered" evidence="1">
    <location>
        <begin position="274"/>
        <end position="302"/>
    </location>
</feature>
<organism evidence="3 4">
    <name type="scientific">Dryococelus australis</name>
    <dbReference type="NCBI Taxonomy" id="614101"/>
    <lineage>
        <taxon>Eukaryota</taxon>
        <taxon>Metazoa</taxon>
        <taxon>Ecdysozoa</taxon>
        <taxon>Arthropoda</taxon>
        <taxon>Hexapoda</taxon>
        <taxon>Insecta</taxon>
        <taxon>Pterygota</taxon>
        <taxon>Neoptera</taxon>
        <taxon>Polyneoptera</taxon>
        <taxon>Phasmatodea</taxon>
        <taxon>Verophasmatodea</taxon>
        <taxon>Anareolatae</taxon>
        <taxon>Phasmatidae</taxon>
        <taxon>Eurycanthinae</taxon>
        <taxon>Dryococelus</taxon>
    </lineage>
</organism>
<keyword evidence="2" id="KW-1133">Transmembrane helix</keyword>
<keyword evidence="4" id="KW-1185">Reference proteome</keyword>
<name>A0ABQ9HV80_9NEOP</name>
<evidence type="ECO:0000256" key="2">
    <source>
        <dbReference type="SAM" id="Phobius"/>
    </source>
</evidence>
<comment type="caution">
    <text evidence="3">The sequence shown here is derived from an EMBL/GenBank/DDBJ whole genome shotgun (WGS) entry which is preliminary data.</text>
</comment>
<dbReference type="Proteomes" id="UP001159363">
    <property type="component" value="Chromosome 3"/>
</dbReference>
<sequence length="414" mass="46148">MEDREGFALKIESLHSAFLRHEGFQAPLKLGNRKTNYLPPLNEHINVLEQVDQVEKVEQVEQVELTAERAKASHFIVNSLYQCDTPHCLMVFPEVVSCRLLCGATPGVLARRQYSTDMDRLLVFIFAIVSASFAWSQLPFASGKGTWATMAERLACSPPTGFNPRPATPGFSRVGIVPDDDVSRQVFLGISRFPRPFIQALFHTHLNHPHRLSRPRCQEPHKPLHSSLTLEESCLHFIPESFSGRREWKRSCDTPPNLMVFVYDLRDSGGYQQRPTGVKSDENGAAPKRKVGGNGIYPMKPADQRHRPARFTLAKIRKVGMTHVHLDAFDLVAGLGRVVLGHVSEELLVVLVPLDGVEGVVAELVVAHQLRALAPDPVRRHDEAAHLEALRTCKTHTTTHSQLSVQLSTTACPT</sequence>
<evidence type="ECO:0000313" key="4">
    <source>
        <dbReference type="Proteomes" id="UP001159363"/>
    </source>
</evidence>
<dbReference type="EMBL" id="JARBHB010000003">
    <property type="protein sequence ID" value="KAJ8888230.1"/>
    <property type="molecule type" value="Genomic_DNA"/>
</dbReference>
<keyword evidence="2" id="KW-0812">Transmembrane</keyword>